<dbReference type="Pfam" id="PF03453">
    <property type="entry name" value="MoeA_N"/>
    <property type="match status" value="1"/>
</dbReference>
<dbReference type="Pfam" id="PF03454">
    <property type="entry name" value="MoeA_C"/>
    <property type="match status" value="1"/>
</dbReference>
<dbReference type="NCBIfam" id="NF045515">
    <property type="entry name" value="Glp_gephyrin"/>
    <property type="match status" value="1"/>
</dbReference>
<dbReference type="Gene3D" id="2.170.190.11">
    <property type="entry name" value="Molybdopterin biosynthesis moea protein, domain 3"/>
    <property type="match status" value="1"/>
</dbReference>
<dbReference type="GO" id="GO:0061599">
    <property type="term" value="F:molybdopterin molybdotransferase activity"/>
    <property type="evidence" value="ECO:0007669"/>
    <property type="project" value="UniProtKB-UniRule"/>
</dbReference>
<dbReference type="OrthoDB" id="9804758at2"/>
<dbReference type="InterPro" id="IPR036425">
    <property type="entry name" value="MoaB/Mog-like_dom_sf"/>
</dbReference>
<dbReference type="InterPro" id="IPR005111">
    <property type="entry name" value="MoeA_C_domain_IV"/>
</dbReference>
<keyword evidence="8 11" id="KW-0460">Magnesium</keyword>
<keyword evidence="6 11" id="KW-0808">Transferase</keyword>
<evidence type="ECO:0000256" key="11">
    <source>
        <dbReference type="RuleBase" id="RU365090"/>
    </source>
</evidence>
<evidence type="ECO:0000313" key="13">
    <source>
        <dbReference type="EMBL" id="OYQ18975.1"/>
    </source>
</evidence>
<comment type="caution">
    <text evidence="13">The sequence shown here is derived from an EMBL/GenBank/DDBJ whole genome shotgun (WGS) entry which is preliminary data.</text>
</comment>
<dbReference type="SMART" id="SM00852">
    <property type="entry name" value="MoCF_biosynth"/>
    <property type="match status" value="1"/>
</dbReference>
<dbReference type="InterPro" id="IPR036135">
    <property type="entry name" value="MoeA_linker/N_sf"/>
</dbReference>
<organism evidence="13 14">
    <name type="scientific">Elstera cyanobacteriorum</name>
    <dbReference type="NCBI Taxonomy" id="2022747"/>
    <lineage>
        <taxon>Bacteria</taxon>
        <taxon>Pseudomonadati</taxon>
        <taxon>Pseudomonadota</taxon>
        <taxon>Alphaproteobacteria</taxon>
        <taxon>Rhodospirillales</taxon>
        <taxon>Rhodospirillaceae</taxon>
        <taxon>Elstera</taxon>
    </lineage>
</organism>
<comment type="cofactor">
    <cofactor evidence="1 11">
        <name>Mg(2+)</name>
        <dbReference type="ChEBI" id="CHEBI:18420"/>
    </cofactor>
</comment>
<comment type="similarity">
    <text evidence="4 11">Belongs to the MoeA family.</text>
</comment>
<dbReference type="SUPFAM" id="SSF63867">
    <property type="entry name" value="MoeA C-terminal domain-like"/>
    <property type="match status" value="1"/>
</dbReference>
<name>A0A255XRC6_9PROT</name>
<evidence type="ECO:0000256" key="8">
    <source>
        <dbReference type="ARBA" id="ARBA00022842"/>
    </source>
</evidence>
<gene>
    <name evidence="13" type="ORF">CHR90_09120</name>
</gene>
<evidence type="ECO:0000313" key="14">
    <source>
        <dbReference type="Proteomes" id="UP000216361"/>
    </source>
</evidence>
<evidence type="ECO:0000256" key="1">
    <source>
        <dbReference type="ARBA" id="ARBA00001946"/>
    </source>
</evidence>
<dbReference type="PANTHER" id="PTHR10192:SF5">
    <property type="entry name" value="GEPHYRIN"/>
    <property type="match status" value="1"/>
</dbReference>
<dbReference type="GO" id="GO:0006777">
    <property type="term" value="P:Mo-molybdopterin cofactor biosynthetic process"/>
    <property type="evidence" value="ECO:0007669"/>
    <property type="project" value="UniProtKB-UniRule"/>
</dbReference>
<dbReference type="Gene3D" id="3.40.980.10">
    <property type="entry name" value="MoaB/Mog-like domain"/>
    <property type="match status" value="1"/>
</dbReference>
<dbReference type="InterPro" id="IPR036688">
    <property type="entry name" value="MoeA_C_domain_IV_sf"/>
</dbReference>
<dbReference type="Proteomes" id="UP000216361">
    <property type="component" value="Unassembled WGS sequence"/>
</dbReference>
<dbReference type="CDD" id="cd00887">
    <property type="entry name" value="MoeA"/>
    <property type="match status" value="1"/>
</dbReference>
<evidence type="ECO:0000256" key="2">
    <source>
        <dbReference type="ARBA" id="ARBA00002901"/>
    </source>
</evidence>
<dbReference type="InterPro" id="IPR005110">
    <property type="entry name" value="MoeA_linker/N"/>
</dbReference>
<comment type="function">
    <text evidence="2 11">Catalyzes the insertion of molybdate into adenylated molybdopterin with the concomitant release of AMP.</text>
</comment>
<comment type="catalytic activity">
    <reaction evidence="10">
        <text>adenylyl-molybdopterin + molybdate = Mo-molybdopterin + AMP + H(+)</text>
        <dbReference type="Rhea" id="RHEA:35047"/>
        <dbReference type="ChEBI" id="CHEBI:15378"/>
        <dbReference type="ChEBI" id="CHEBI:36264"/>
        <dbReference type="ChEBI" id="CHEBI:62727"/>
        <dbReference type="ChEBI" id="CHEBI:71302"/>
        <dbReference type="ChEBI" id="CHEBI:456215"/>
        <dbReference type="EC" id="2.10.1.1"/>
    </reaction>
</comment>
<dbReference type="InterPro" id="IPR001453">
    <property type="entry name" value="MoaB/Mog_dom"/>
</dbReference>
<protein>
    <recommendedName>
        <fullName evidence="11">Molybdopterin molybdenumtransferase</fullName>
        <ecNumber evidence="11">2.10.1.1</ecNumber>
    </recommendedName>
</protein>
<feature type="domain" description="MoaB/Mog" evidence="12">
    <location>
        <begin position="178"/>
        <end position="315"/>
    </location>
</feature>
<dbReference type="FunFam" id="3.40.980.10:FF:000004">
    <property type="entry name" value="Molybdopterin molybdenumtransferase"/>
    <property type="match status" value="1"/>
</dbReference>
<evidence type="ECO:0000256" key="5">
    <source>
        <dbReference type="ARBA" id="ARBA00022505"/>
    </source>
</evidence>
<dbReference type="GO" id="GO:0005829">
    <property type="term" value="C:cytosol"/>
    <property type="evidence" value="ECO:0007669"/>
    <property type="project" value="TreeGrafter"/>
</dbReference>
<dbReference type="EC" id="2.10.1.1" evidence="11"/>
<evidence type="ECO:0000256" key="7">
    <source>
        <dbReference type="ARBA" id="ARBA00022723"/>
    </source>
</evidence>
<dbReference type="InterPro" id="IPR008284">
    <property type="entry name" value="MoCF_biosynth_CS"/>
</dbReference>
<reference evidence="13 14" key="1">
    <citation type="submission" date="2017-07" db="EMBL/GenBank/DDBJ databases">
        <title>Elstera cyanobacteriorum sp. nov., a novel bacterium isolated from cyanobacterial aggregates in a eutrophic lake.</title>
        <authorList>
            <person name="Cai H."/>
        </authorList>
    </citation>
    <scope>NUCLEOTIDE SEQUENCE [LARGE SCALE GENOMIC DNA]</scope>
    <source>
        <strain evidence="13 14">TH019</strain>
    </source>
</reference>
<dbReference type="AlphaFoldDB" id="A0A255XRC6"/>
<keyword evidence="9 11" id="KW-0501">Molybdenum cofactor biosynthesis</keyword>
<keyword evidence="7 11" id="KW-0479">Metal-binding</keyword>
<dbReference type="EMBL" id="NOXS01000032">
    <property type="protein sequence ID" value="OYQ18975.1"/>
    <property type="molecule type" value="Genomic_DNA"/>
</dbReference>
<dbReference type="PANTHER" id="PTHR10192">
    <property type="entry name" value="MOLYBDOPTERIN BIOSYNTHESIS PROTEIN"/>
    <property type="match status" value="1"/>
</dbReference>
<evidence type="ECO:0000256" key="3">
    <source>
        <dbReference type="ARBA" id="ARBA00005046"/>
    </source>
</evidence>
<evidence type="ECO:0000256" key="4">
    <source>
        <dbReference type="ARBA" id="ARBA00010763"/>
    </source>
</evidence>
<evidence type="ECO:0000256" key="9">
    <source>
        <dbReference type="ARBA" id="ARBA00023150"/>
    </source>
</evidence>
<dbReference type="Gene3D" id="2.40.340.10">
    <property type="entry name" value="MoeA, C-terminal, domain IV"/>
    <property type="match status" value="1"/>
</dbReference>
<dbReference type="PROSITE" id="PS01079">
    <property type="entry name" value="MOCF_BIOSYNTHESIS_2"/>
    <property type="match status" value="1"/>
</dbReference>
<dbReference type="InterPro" id="IPR038987">
    <property type="entry name" value="MoeA-like"/>
</dbReference>
<comment type="pathway">
    <text evidence="3 11">Cofactor biosynthesis; molybdopterin biosynthesis.</text>
</comment>
<evidence type="ECO:0000259" key="12">
    <source>
        <dbReference type="SMART" id="SM00852"/>
    </source>
</evidence>
<evidence type="ECO:0000256" key="10">
    <source>
        <dbReference type="ARBA" id="ARBA00047317"/>
    </source>
</evidence>
<keyword evidence="14" id="KW-1185">Reference proteome</keyword>
<sequence length="402" mass="42156">MLPVETALDRLHAALDGFGPVGTEDISLLEAAGRVLAAPIVARYTQPPQAVSAMDGWAVRSQDFGATPLSLQIVAEIAAGHPWDGTLKAGEAARIFTGAPLPTGADTVVIQENADRDGETVRLLSLPPPGKNVRAAGLDFRAGDTVAQADARLTGRRIGVIAAAGHPWVTVRRRPRVAILATGDEVRRPGDPLAPGQIVSSNSYALAALIRSFGGDPIVLPIAPDTLAGIADAAEKARGCDLLLTTGGASVGDHDLVREGLGAAGLEVDFWKIAMRPGKPLIFGRFRDVPFLGLPGNPVSSVVGALLFVKPVIERLLGLPRQDLVPVLMPLAVDLKENDDRQDYVRARRVEGGVAPLPVQDSAMMSALADADGLLVRPPFDPARRVGEKMPVILFPQGSLPA</sequence>
<dbReference type="SUPFAM" id="SSF63882">
    <property type="entry name" value="MoeA N-terminal region -like"/>
    <property type="match status" value="1"/>
</dbReference>
<dbReference type="Pfam" id="PF00994">
    <property type="entry name" value="MoCF_biosynth"/>
    <property type="match status" value="1"/>
</dbReference>
<proteinExistence type="inferred from homology"/>
<accession>A0A255XRC6</accession>
<evidence type="ECO:0000256" key="6">
    <source>
        <dbReference type="ARBA" id="ARBA00022679"/>
    </source>
</evidence>
<dbReference type="UniPathway" id="UPA00344"/>
<keyword evidence="5 11" id="KW-0500">Molybdenum</keyword>
<dbReference type="Gene3D" id="3.90.105.10">
    <property type="entry name" value="Molybdopterin biosynthesis moea protein, domain 2"/>
    <property type="match status" value="1"/>
</dbReference>
<dbReference type="GO" id="GO:0046872">
    <property type="term" value="F:metal ion binding"/>
    <property type="evidence" value="ECO:0007669"/>
    <property type="project" value="UniProtKB-UniRule"/>
</dbReference>
<dbReference type="SUPFAM" id="SSF53218">
    <property type="entry name" value="Molybdenum cofactor biosynthesis proteins"/>
    <property type="match status" value="1"/>
</dbReference>